<keyword evidence="4 7" id="KW-1133">Transmembrane helix</keyword>
<evidence type="ECO:0000256" key="1">
    <source>
        <dbReference type="ARBA" id="ARBA00004651"/>
    </source>
</evidence>
<organism evidence="8">
    <name type="scientific">freshwater metagenome</name>
    <dbReference type="NCBI Taxonomy" id="449393"/>
    <lineage>
        <taxon>unclassified sequences</taxon>
        <taxon>metagenomes</taxon>
        <taxon>ecological metagenomes</taxon>
    </lineage>
</organism>
<dbReference type="PANTHER" id="PTHR32196:SF72">
    <property type="entry name" value="RIBOSE IMPORT PERMEASE PROTEIN RBSC"/>
    <property type="match status" value="1"/>
</dbReference>
<dbReference type="PANTHER" id="PTHR32196">
    <property type="entry name" value="ABC TRANSPORTER PERMEASE PROTEIN YPHD-RELATED-RELATED"/>
    <property type="match status" value="1"/>
</dbReference>
<feature type="transmembrane region" description="Helical" evidence="7">
    <location>
        <begin position="173"/>
        <end position="193"/>
    </location>
</feature>
<evidence type="ECO:0000313" key="8">
    <source>
        <dbReference type="EMBL" id="CAB4872773.1"/>
    </source>
</evidence>
<feature type="transmembrane region" description="Helical" evidence="7">
    <location>
        <begin position="135"/>
        <end position="153"/>
    </location>
</feature>
<dbReference type="GO" id="GO:0022857">
    <property type="term" value="F:transmembrane transporter activity"/>
    <property type="evidence" value="ECO:0007669"/>
    <property type="project" value="InterPro"/>
</dbReference>
<keyword evidence="5 7" id="KW-0472">Membrane</keyword>
<reference evidence="8" key="1">
    <citation type="submission" date="2020-05" db="EMBL/GenBank/DDBJ databases">
        <authorList>
            <person name="Chiriac C."/>
            <person name="Salcher M."/>
            <person name="Ghai R."/>
            <person name="Kavagutti S V."/>
        </authorList>
    </citation>
    <scope>NUCLEOTIDE SEQUENCE</scope>
</reference>
<gene>
    <name evidence="8" type="ORF">UFOPK3376_00933</name>
</gene>
<evidence type="ECO:0000256" key="7">
    <source>
        <dbReference type="SAM" id="Phobius"/>
    </source>
</evidence>
<dbReference type="CDD" id="cd06579">
    <property type="entry name" value="TM_PBP1_transp_AraH_like"/>
    <property type="match status" value="1"/>
</dbReference>
<evidence type="ECO:0000256" key="3">
    <source>
        <dbReference type="ARBA" id="ARBA00022692"/>
    </source>
</evidence>
<dbReference type="EMBL" id="CAFBLP010000017">
    <property type="protein sequence ID" value="CAB4872773.1"/>
    <property type="molecule type" value="Genomic_DNA"/>
</dbReference>
<dbReference type="GO" id="GO:0005886">
    <property type="term" value="C:plasma membrane"/>
    <property type="evidence" value="ECO:0007669"/>
    <property type="project" value="UniProtKB-SubCell"/>
</dbReference>
<dbReference type="AlphaFoldDB" id="A0A6J7DZ24"/>
<feature type="transmembrane region" description="Helical" evidence="7">
    <location>
        <begin position="303"/>
        <end position="323"/>
    </location>
</feature>
<comment type="subcellular location">
    <subcellularLocation>
        <location evidence="1">Cell membrane</location>
        <topology evidence="1">Multi-pass membrane protein</topology>
    </subcellularLocation>
</comment>
<sequence>MSDATLVLAPSAPLKQRVLRSDAARFVAPLLVAILAISLYTNGKNKLFLGGDNIKNILLQVSVLGIIAIGQTFLIAAGQLDLSVATLAALAGVIGATRIKDGGSELWAVIFVLFICAAIGLIWGLLVAGLRIPPFILTLGGTSLFASVALRISKSSPVPARERFEWLGRMKVFGLQTPIWFFLIVAVVGAGVMRYTRFGRHVYATGSNEEAAYLTGIPTARTKVLCFVISSTLSGFAGLVAMARISTGDPRVGSQLALQAIAAVVLGGATLAGGRGSPLGTFVGVVLLAVVQSALTFNNVQTFWNDAVFGGVLIFAVVVTAIGDLRRRRGGSRPTVSASVPTSSDPANTDPQQGENQHE</sequence>
<feature type="region of interest" description="Disordered" evidence="6">
    <location>
        <begin position="328"/>
        <end position="359"/>
    </location>
</feature>
<feature type="transmembrane region" description="Helical" evidence="7">
    <location>
        <begin position="224"/>
        <end position="246"/>
    </location>
</feature>
<dbReference type="Pfam" id="PF02653">
    <property type="entry name" value="BPD_transp_2"/>
    <property type="match status" value="1"/>
</dbReference>
<evidence type="ECO:0000256" key="2">
    <source>
        <dbReference type="ARBA" id="ARBA00022475"/>
    </source>
</evidence>
<name>A0A6J7DZ24_9ZZZZ</name>
<feature type="transmembrane region" description="Helical" evidence="7">
    <location>
        <begin position="252"/>
        <end position="272"/>
    </location>
</feature>
<feature type="transmembrane region" description="Helical" evidence="7">
    <location>
        <begin position="106"/>
        <end position="128"/>
    </location>
</feature>
<keyword evidence="2" id="KW-1003">Cell membrane</keyword>
<evidence type="ECO:0000256" key="6">
    <source>
        <dbReference type="SAM" id="MobiDB-lite"/>
    </source>
</evidence>
<evidence type="ECO:0000256" key="5">
    <source>
        <dbReference type="ARBA" id="ARBA00023136"/>
    </source>
</evidence>
<proteinExistence type="predicted"/>
<keyword evidence="3 7" id="KW-0812">Transmembrane</keyword>
<feature type="transmembrane region" description="Helical" evidence="7">
    <location>
        <begin position="57"/>
        <end position="75"/>
    </location>
</feature>
<feature type="compositionally biased region" description="Polar residues" evidence="6">
    <location>
        <begin position="334"/>
        <end position="359"/>
    </location>
</feature>
<dbReference type="InterPro" id="IPR001851">
    <property type="entry name" value="ABC_transp_permease"/>
</dbReference>
<accession>A0A6J7DZ24</accession>
<evidence type="ECO:0000256" key="4">
    <source>
        <dbReference type="ARBA" id="ARBA00022989"/>
    </source>
</evidence>
<protein>
    <submittedName>
        <fullName evidence="8">Unannotated protein</fullName>
    </submittedName>
</protein>
<feature type="transmembrane region" description="Helical" evidence="7">
    <location>
        <begin position="279"/>
        <end position="297"/>
    </location>
</feature>
<feature type="transmembrane region" description="Helical" evidence="7">
    <location>
        <begin position="23"/>
        <end position="41"/>
    </location>
</feature>